<feature type="region of interest" description="Disordered" evidence="1">
    <location>
        <begin position="66"/>
        <end position="109"/>
    </location>
</feature>
<gene>
    <name evidence="2" type="ORF">HYPSUDRAFT_59887</name>
</gene>
<proteinExistence type="predicted"/>
<protein>
    <submittedName>
        <fullName evidence="2">Uncharacterized protein</fullName>
    </submittedName>
</protein>
<keyword evidence="3" id="KW-1185">Reference proteome</keyword>
<dbReference type="Proteomes" id="UP000054270">
    <property type="component" value="Unassembled WGS sequence"/>
</dbReference>
<name>A0A0D2LRL5_HYPSF</name>
<accession>A0A0D2LRL5</accession>
<reference evidence="3" key="1">
    <citation type="submission" date="2014-04" db="EMBL/GenBank/DDBJ databases">
        <title>Evolutionary Origins and Diversification of the Mycorrhizal Mutualists.</title>
        <authorList>
            <consortium name="DOE Joint Genome Institute"/>
            <consortium name="Mycorrhizal Genomics Consortium"/>
            <person name="Kohler A."/>
            <person name="Kuo A."/>
            <person name="Nagy L.G."/>
            <person name="Floudas D."/>
            <person name="Copeland A."/>
            <person name="Barry K.W."/>
            <person name="Cichocki N."/>
            <person name="Veneault-Fourrey C."/>
            <person name="LaButti K."/>
            <person name="Lindquist E.A."/>
            <person name="Lipzen A."/>
            <person name="Lundell T."/>
            <person name="Morin E."/>
            <person name="Murat C."/>
            <person name="Riley R."/>
            <person name="Ohm R."/>
            <person name="Sun H."/>
            <person name="Tunlid A."/>
            <person name="Henrissat B."/>
            <person name="Grigoriev I.V."/>
            <person name="Hibbett D.S."/>
            <person name="Martin F."/>
        </authorList>
    </citation>
    <scope>NUCLEOTIDE SEQUENCE [LARGE SCALE GENOMIC DNA]</scope>
    <source>
        <strain evidence="3">FD-334 SS-4</strain>
    </source>
</reference>
<dbReference type="AlphaFoldDB" id="A0A0D2LRL5"/>
<dbReference type="EMBL" id="KN817739">
    <property type="protein sequence ID" value="KJA13468.1"/>
    <property type="molecule type" value="Genomic_DNA"/>
</dbReference>
<organism evidence="2 3">
    <name type="scientific">Hypholoma sublateritium (strain FD-334 SS-4)</name>
    <dbReference type="NCBI Taxonomy" id="945553"/>
    <lineage>
        <taxon>Eukaryota</taxon>
        <taxon>Fungi</taxon>
        <taxon>Dikarya</taxon>
        <taxon>Basidiomycota</taxon>
        <taxon>Agaricomycotina</taxon>
        <taxon>Agaricomycetes</taxon>
        <taxon>Agaricomycetidae</taxon>
        <taxon>Agaricales</taxon>
        <taxon>Agaricineae</taxon>
        <taxon>Strophariaceae</taxon>
        <taxon>Hypholoma</taxon>
    </lineage>
</organism>
<sequence>MYDLRQVISNARAVERYIVNTHAFHNAHRLRKALKQLLVESIPLYPPEVRKEKHLEIAHILQATHKAKSEVRAAQRQRTREAAYPTDSTASRKHTRMQVDEDTQSQIPT</sequence>
<feature type="compositionally biased region" description="Basic and acidic residues" evidence="1">
    <location>
        <begin position="67"/>
        <end position="81"/>
    </location>
</feature>
<dbReference type="OrthoDB" id="2947226at2759"/>
<evidence type="ECO:0000313" key="2">
    <source>
        <dbReference type="EMBL" id="KJA13468.1"/>
    </source>
</evidence>
<evidence type="ECO:0000313" key="3">
    <source>
        <dbReference type="Proteomes" id="UP000054270"/>
    </source>
</evidence>
<evidence type="ECO:0000256" key="1">
    <source>
        <dbReference type="SAM" id="MobiDB-lite"/>
    </source>
</evidence>